<keyword evidence="2" id="KW-1185">Reference proteome</keyword>
<protein>
    <submittedName>
        <fullName evidence="1">Uncharacterized protein</fullName>
    </submittedName>
</protein>
<organism evidence="1 2">
    <name type="scientific">Pseudoalteromonas luteoviolacea DSM 6061</name>
    <dbReference type="NCBI Taxonomy" id="1365250"/>
    <lineage>
        <taxon>Bacteria</taxon>
        <taxon>Pseudomonadati</taxon>
        <taxon>Pseudomonadota</taxon>
        <taxon>Gammaproteobacteria</taxon>
        <taxon>Alteromonadales</taxon>
        <taxon>Pseudoalteromonadaceae</taxon>
        <taxon>Pseudoalteromonas</taxon>
    </lineage>
</organism>
<dbReference type="Proteomes" id="UP000076643">
    <property type="component" value="Unassembled WGS sequence"/>
</dbReference>
<accession>A0A166WVB6</accession>
<evidence type="ECO:0000313" key="2">
    <source>
        <dbReference type="Proteomes" id="UP000076643"/>
    </source>
</evidence>
<dbReference type="AlphaFoldDB" id="A0A166WVB6"/>
<name>A0A166WVB6_9GAMM</name>
<proteinExistence type="predicted"/>
<evidence type="ECO:0000313" key="1">
    <source>
        <dbReference type="EMBL" id="KZN38117.1"/>
    </source>
</evidence>
<sequence>MRGYFPVWQDNCASKLYIFKKRKALDFRFTLA</sequence>
<dbReference type="EMBL" id="AUYB01000102">
    <property type="protein sequence ID" value="KZN38117.1"/>
    <property type="molecule type" value="Genomic_DNA"/>
</dbReference>
<comment type="caution">
    <text evidence="1">The sequence shown here is derived from an EMBL/GenBank/DDBJ whole genome shotgun (WGS) entry which is preliminary data.</text>
</comment>
<reference evidence="1 2" key="1">
    <citation type="submission" date="2013-07" db="EMBL/GenBank/DDBJ databases">
        <title>Comparative Genomic and Metabolomic Analysis of Twelve Strains of Pseudoalteromonas luteoviolacea.</title>
        <authorList>
            <person name="Vynne N.G."/>
            <person name="Mansson M."/>
            <person name="Gram L."/>
        </authorList>
    </citation>
    <scope>NUCLEOTIDE SEQUENCE [LARGE SCALE GENOMIC DNA]</scope>
    <source>
        <strain evidence="1 2">DSM 6061</strain>
    </source>
</reference>
<gene>
    <name evidence="1" type="ORF">N475_15930</name>
</gene>